<keyword evidence="5 7" id="KW-0234">DNA repair</keyword>
<evidence type="ECO:0000313" key="10">
    <source>
        <dbReference type="Proteomes" id="UP000190135"/>
    </source>
</evidence>
<dbReference type="HAMAP" id="MF_00201">
    <property type="entry name" value="RecO"/>
    <property type="match status" value="1"/>
</dbReference>
<sequence>MEWREEAIVLGVRRHGESSVITELMTRSRGRHLGLVRGGRSRRLQPVLQPGNQVQVTWRARLDEHMGTFAVEPTELRAARLMESSLGLHGVQLLAAHLRLLPERDPHPRLYDGLRIILDHLASEGAGLSALNRREGIAAGEMILRFEIELLAELGFGLDLSCCAATGAHDDLAYVSPKSGRAVSRVAGAPWKEKLLPLPAFLVEAVPSSAADVSAGFLLTGYFLSRHVFEPRGLEAPSSRDAFIAAVAMDASPAGERGL</sequence>
<evidence type="ECO:0000256" key="5">
    <source>
        <dbReference type="ARBA" id="ARBA00023204"/>
    </source>
</evidence>
<evidence type="ECO:0000256" key="3">
    <source>
        <dbReference type="ARBA" id="ARBA00022763"/>
    </source>
</evidence>
<dbReference type="NCBIfam" id="TIGR00613">
    <property type="entry name" value="reco"/>
    <property type="match status" value="1"/>
</dbReference>
<dbReference type="InterPro" id="IPR037278">
    <property type="entry name" value="ARFGAP/RecO"/>
</dbReference>
<evidence type="ECO:0000256" key="7">
    <source>
        <dbReference type="HAMAP-Rule" id="MF_00201"/>
    </source>
</evidence>
<dbReference type="InterPro" id="IPR022572">
    <property type="entry name" value="DNA_rep/recomb_RecO_N"/>
</dbReference>
<dbReference type="PANTHER" id="PTHR33991:SF1">
    <property type="entry name" value="DNA REPAIR PROTEIN RECO"/>
    <property type="match status" value="1"/>
</dbReference>
<feature type="domain" description="DNA replication/recombination mediator RecO N-terminal" evidence="8">
    <location>
        <begin position="1"/>
        <end position="71"/>
    </location>
</feature>
<dbReference type="Gene3D" id="1.20.1440.120">
    <property type="entry name" value="Recombination protein O, C-terminal domain"/>
    <property type="match status" value="1"/>
</dbReference>
<dbReference type="AlphaFoldDB" id="A0A1T4T6H7"/>
<dbReference type="SUPFAM" id="SSF50249">
    <property type="entry name" value="Nucleic acid-binding proteins"/>
    <property type="match status" value="1"/>
</dbReference>
<evidence type="ECO:0000313" key="9">
    <source>
        <dbReference type="EMBL" id="SKA36072.1"/>
    </source>
</evidence>
<comment type="function">
    <text evidence="7">Involved in DNA repair and RecF pathway recombination.</text>
</comment>
<gene>
    <name evidence="7" type="primary">recO</name>
    <name evidence="9" type="ORF">SAMN05428963_12027</name>
</gene>
<dbReference type="GO" id="GO:0043590">
    <property type="term" value="C:bacterial nucleoid"/>
    <property type="evidence" value="ECO:0007669"/>
    <property type="project" value="TreeGrafter"/>
</dbReference>
<name>A0A1T4T6H7_9HYPH</name>
<dbReference type="SUPFAM" id="SSF57863">
    <property type="entry name" value="ArfGap/RecO-like zinc finger"/>
    <property type="match status" value="1"/>
</dbReference>
<dbReference type="GO" id="GO:0006310">
    <property type="term" value="P:DNA recombination"/>
    <property type="evidence" value="ECO:0007669"/>
    <property type="project" value="UniProtKB-UniRule"/>
</dbReference>
<evidence type="ECO:0000256" key="1">
    <source>
        <dbReference type="ARBA" id="ARBA00007452"/>
    </source>
</evidence>
<comment type="similarity">
    <text evidence="1 7">Belongs to the RecO family.</text>
</comment>
<accession>A0A1T4T6H7</accession>
<organism evidence="9 10">
    <name type="scientific">Consotaella salsifontis</name>
    <dbReference type="NCBI Taxonomy" id="1365950"/>
    <lineage>
        <taxon>Bacteria</taxon>
        <taxon>Pseudomonadati</taxon>
        <taxon>Pseudomonadota</taxon>
        <taxon>Alphaproteobacteria</taxon>
        <taxon>Hyphomicrobiales</taxon>
        <taxon>Aurantimonadaceae</taxon>
        <taxon>Consotaella</taxon>
    </lineage>
</organism>
<dbReference type="Pfam" id="PF11967">
    <property type="entry name" value="RecO_N"/>
    <property type="match status" value="1"/>
</dbReference>
<dbReference type="Pfam" id="PF02565">
    <property type="entry name" value="RecO_C"/>
    <property type="match status" value="1"/>
</dbReference>
<dbReference type="Gene3D" id="2.40.50.140">
    <property type="entry name" value="Nucleic acid-binding proteins"/>
    <property type="match status" value="1"/>
</dbReference>
<dbReference type="PANTHER" id="PTHR33991">
    <property type="entry name" value="DNA REPAIR PROTEIN RECO"/>
    <property type="match status" value="1"/>
</dbReference>
<dbReference type="InterPro" id="IPR003717">
    <property type="entry name" value="RecO"/>
</dbReference>
<keyword evidence="3 7" id="KW-0227">DNA damage</keyword>
<proteinExistence type="inferred from homology"/>
<evidence type="ECO:0000256" key="2">
    <source>
        <dbReference type="ARBA" id="ARBA00021310"/>
    </source>
</evidence>
<dbReference type="InterPro" id="IPR042242">
    <property type="entry name" value="RecO_C"/>
</dbReference>
<keyword evidence="4 7" id="KW-0233">DNA recombination</keyword>
<protein>
    <recommendedName>
        <fullName evidence="2 7">DNA repair protein RecO</fullName>
    </recommendedName>
    <alternativeName>
        <fullName evidence="6 7">Recombination protein O</fullName>
    </alternativeName>
</protein>
<evidence type="ECO:0000256" key="4">
    <source>
        <dbReference type="ARBA" id="ARBA00023172"/>
    </source>
</evidence>
<evidence type="ECO:0000259" key="8">
    <source>
        <dbReference type="Pfam" id="PF11967"/>
    </source>
</evidence>
<dbReference type="GO" id="GO:0006302">
    <property type="term" value="P:double-strand break repair"/>
    <property type="evidence" value="ECO:0007669"/>
    <property type="project" value="TreeGrafter"/>
</dbReference>
<reference evidence="9 10" key="1">
    <citation type="submission" date="2017-02" db="EMBL/GenBank/DDBJ databases">
        <authorList>
            <person name="Peterson S.W."/>
        </authorList>
    </citation>
    <scope>NUCLEOTIDE SEQUENCE [LARGE SCALE GENOMIC DNA]</scope>
    <source>
        <strain evidence="9 10">USBA 369</strain>
    </source>
</reference>
<keyword evidence="10" id="KW-1185">Reference proteome</keyword>
<dbReference type="STRING" id="1365950.SAMN05428963_12027"/>
<dbReference type="OrthoDB" id="9804792at2"/>
<dbReference type="InterPro" id="IPR012340">
    <property type="entry name" value="NA-bd_OB-fold"/>
</dbReference>
<dbReference type="RefSeq" id="WP_078710187.1">
    <property type="nucleotide sequence ID" value="NZ_FUXL01000020.1"/>
</dbReference>
<dbReference type="EMBL" id="FUXL01000020">
    <property type="protein sequence ID" value="SKA36072.1"/>
    <property type="molecule type" value="Genomic_DNA"/>
</dbReference>
<dbReference type="Proteomes" id="UP000190135">
    <property type="component" value="Unassembled WGS sequence"/>
</dbReference>
<evidence type="ECO:0000256" key="6">
    <source>
        <dbReference type="ARBA" id="ARBA00033409"/>
    </source>
</evidence>